<dbReference type="SUPFAM" id="SSF53474">
    <property type="entry name" value="alpha/beta-Hydrolases"/>
    <property type="match status" value="1"/>
</dbReference>
<dbReference type="AlphaFoldDB" id="A0A1L3JKG1"/>
<name>A0A1L3JKG1_9FLAO</name>
<dbReference type="Gene3D" id="3.40.50.1820">
    <property type="entry name" value="alpha/beta hydrolase"/>
    <property type="match status" value="1"/>
</dbReference>
<dbReference type="InterPro" id="IPR000073">
    <property type="entry name" value="AB_hydrolase_1"/>
</dbReference>
<sequence length="259" mass="29337">MILQHKGINIFYSDVGKGSAVVLLHGFLENTTMWKDIVPKLTKRNRVITIDLLGHGQTDCLGYVHSMETMAEAVEAVLKHLKLRRITLIGHSLGGYVALAFAEKNQKKIKGLCLMNSTAQADDEERKKLRARANKMVQNSFESMVKMSVANLFSSENWTRFSNEIESTKTEALKTPIQGYIATNEGMKERPNREAVLLNSSYKKLMIIGKKDPVLNYNSLIEECKRTKTETVVFPDGHMSHIENKEELITTLKSFLKDF</sequence>
<reference evidence="2 3" key="1">
    <citation type="submission" date="2016-11" db="EMBL/GenBank/DDBJ databases">
        <title>Tenacibaculum sp. LPB0136, isolated from marine environment.</title>
        <authorList>
            <person name="Kim E."/>
            <person name="Yi H."/>
        </authorList>
    </citation>
    <scope>NUCLEOTIDE SEQUENCE [LARGE SCALE GENOMIC DNA]</scope>
    <source>
        <strain evidence="2 3">LPB0136</strain>
    </source>
</reference>
<dbReference type="RefSeq" id="WP_072556159.1">
    <property type="nucleotide sequence ID" value="NZ_CP018155.1"/>
</dbReference>
<dbReference type="Pfam" id="PF00561">
    <property type="entry name" value="Abhydrolase_1"/>
    <property type="match status" value="1"/>
</dbReference>
<accession>A0A1L3JKG1</accession>
<protein>
    <submittedName>
        <fullName evidence="2">Alpha/beta hydrolase</fullName>
    </submittedName>
</protein>
<dbReference type="EMBL" id="CP018155">
    <property type="protein sequence ID" value="APG65635.1"/>
    <property type="molecule type" value="Genomic_DNA"/>
</dbReference>
<dbReference type="InterPro" id="IPR029058">
    <property type="entry name" value="AB_hydrolase_fold"/>
</dbReference>
<dbReference type="GO" id="GO:0016787">
    <property type="term" value="F:hydrolase activity"/>
    <property type="evidence" value="ECO:0007669"/>
    <property type="project" value="UniProtKB-KW"/>
</dbReference>
<organism evidence="2 3">
    <name type="scientific">Tenacibaculum todarodis</name>
    <dbReference type="NCBI Taxonomy" id="1850252"/>
    <lineage>
        <taxon>Bacteria</taxon>
        <taxon>Pseudomonadati</taxon>
        <taxon>Bacteroidota</taxon>
        <taxon>Flavobacteriia</taxon>
        <taxon>Flavobacteriales</taxon>
        <taxon>Flavobacteriaceae</taxon>
        <taxon>Tenacibaculum</taxon>
    </lineage>
</organism>
<evidence type="ECO:0000313" key="3">
    <source>
        <dbReference type="Proteomes" id="UP000181898"/>
    </source>
</evidence>
<dbReference type="OrthoDB" id="252464at2"/>
<keyword evidence="2" id="KW-0378">Hydrolase</keyword>
<keyword evidence="3" id="KW-1185">Reference proteome</keyword>
<dbReference type="PANTHER" id="PTHR43798">
    <property type="entry name" value="MONOACYLGLYCEROL LIPASE"/>
    <property type="match status" value="1"/>
</dbReference>
<dbReference type="KEGG" id="ten:LPB136_09785"/>
<gene>
    <name evidence="2" type="ORF">LPB136_09785</name>
</gene>
<dbReference type="PRINTS" id="PR00111">
    <property type="entry name" value="ABHYDROLASE"/>
</dbReference>
<proteinExistence type="predicted"/>
<evidence type="ECO:0000259" key="1">
    <source>
        <dbReference type="Pfam" id="PF00561"/>
    </source>
</evidence>
<dbReference type="InterPro" id="IPR050266">
    <property type="entry name" value="AB_hydrolase_sf"/>
</dbReference>
<dbReference type="Proteomes" id="UP000181898">
    <property type="component" value="Chromosome"/>
</dbReference>
<feature type="domain" description="AB hydrolase-1" evidence="1">
    <location>
        <begin position="20"/>
        <end position="244"/>
    </location>
</feature>
<dbReference type="STRING" id="1850252.LPB136_09785"/>
<evidence type="ECO:0000313" key="2">
    <source>
        <dbReference type="EMBL" id="APG65635.1"/>
    </source>
</evidence>